<dbReference type="RefSeq" id="XP_016436243.2">
    <property type="nucleotide sequence ID" value="XM_016580757.2"/>
</dbReference>
<sequence>MLIAKNGEMINNTEEVQKEIMGFYKQLLGSTSKNMSAIHPGILQHGTRLNRRQQLQLIKPFTKEYVLQALKGIDDMKETGGDGFNSYFFKKAWPTIGDDVTKAVLDYFETVDHSQAIFVPGRMLADNVLLSHELVKGYGKKGVSPRCMLKIDM</sequence>
<reference evidence="1" key="1">
    <citation type="journal article" date="2014" name="Nat. Commun.">
        <title>The tobacco genome sequence and its comparison with those of tomato and potato.</title>
        <authorList>
            <person name="Sierro N."/>
            <person name="Battey J.N."/>
            <person name="Ouadi S."/>
            <person name="Bakaher N."/>
            <person name="Bovet L."/>
            <person name="Willig A."/>
            <person name="Goepfert S."/>
            <person name="Peitsch M.C."/>
            <person name="Ivanov N.V."/>
        </authorList>
    </citation>
    <scope>NUCLEOTIDE SEQUENCE [LARGE SCALE GENOMIC DNA]</scope>
</reference>
<dbReference type="STRING" id="4097.A0A1S3X907"/>
<dbReference type="RefSeq" id="XP_016436243.1">
    <property type="nucleotide sequence ID" value="XM_016580757.1"/>
</dbReference>
<keyword evidence="1" id="KW-1185">Reference proteome</keyword>
<dbReference type="KEGG" id="nta:107762399"/>
<dbReference type="OMA" id="MICARIK"/>
<accession>A0A1S3X907</accession>
<protein>
    <submittedName>
        <fullName evidence="2">Uncharacterized protein LOC107762399</fullName>
    </submittedName>
</protein>
<dbReference type="PaxDb" id="4097-A0A1S3X907"/>
<dbReference type="GeneID" id="107762399"/>
<proteinExistence type="predicted"/>
<organism evidence="1 2">
    <name type="scientific">Nicotiana tabacum</name>
    <name type="common">Common tobacco</name>
    <dbReference type="NCBI Taxonomy" id="4097"/>
    <lineage>
        <taxon>Eukaryota</taxon>
        <taxon>Viridiplantae</taxon>
        <taxon>Streptophyta</taxon>
        <taxon>Embryophyta</taxon>
        <taxon>Tracheophyta</taxon>
        <taxon>Spermatophyta</taxon>
        <taxon>Magnoliopsida</taxon>
        <taxon>eudicotyledons</taxon>
        <taxon>Gunneridae</taxon>
        <taxon>Pentapetalae</taxon>
        <taxon>asterids</taxon>
        <taxon>lamiids</taxon>
        <taxon>Solanales</taxon>
        <taxon>Solanaceae</taxon>
        <taxon>Nicotianoideae</taxon>
        <taxon>Nicotianeae</taxon>
        <taxon>Nicotiana</taxon>
    </lineage>
</organism>
<evidence type="ECO:0000313" key="1">
    <source>
        <dbReference type="Proteomes" id="UP000790787"/>
    </source>
</evidence>
<evidence type="ECO:0000313" key="2">
    <source>
        <dbReference type="RefSeq" id="XP_016436243.2"/>
    </source>
</evidence>
<dbReference type="Proteomes" id="UP000790787">
    <property type="component" value="Chromosome 3"/>
</dbReference>
<dbReference type="AlphaFoldDB" id="A0A1S3X907"/>
<name>A0A1S3X907_TOBAC</name>
<dbReference type="OrthoDB" id="1215883at2759"/>
<gene>
    <name evidence="2" type="primary">LOC107762399</name>
</gene>
<reference evidence="2" key="2">
    <citation type="submission" date="2025-08" db="UniProtKB">
        <authorList>
            <consortium name="RefSeq"/>
        </authorList>
    </citation>
    <scope>IDENTIFICATION</scope>
    <source>
        <tissue evidence="2">Leaf</tissue>
    </source>
</reference>